<dbReference type="CDD" id="cd12797">
    <property type="entry name" value="M23_peptidase"/>
    <property type="match status" value="1"/>
</dbReference>
<sequence>MTSTTFSLFLAEIVHNSIVVIDASIDISQYMPIDLSEANDDLKQFDMSSAIAWHDYITSTLGFHNKQVAYGGYLEQRGMYSRSAYFNTRHPENERNIHLGIDLWIAAGTPVLAAFNGEIHSFKDNTNYGDYGPTIILKHTIKTVTFYTLYGHLSRGSLLSLKVGDIIRQGEMIAILGDAKVNGEYAPHLHFQVIRDLQGNSGDYPGVTCINDLEFYKNNCPDPNIILGLDK</sequence>
<evidence type="ECO:0000313" key="2">
    <source>
        <dbReference type="EMBL" id="TYB80182.1"/>
    </source>
</evidence>
<dbReference type="InterPro" id="IPR016047">
    <property type="entry name" value="M23ase_b-sheet_dom"/>
</dbReference>
<gene>
    <name evidence="2" type="ORF">ES676_00505</name>
</gene>
<dbReference type="Pfam" id="PF01551">
    <property type="entry name" value="Peptidase_M23"/>
    <property type="match status" value="1"/>
</dbReference>
<reference evidence="2 3" key="1">
    <citation type="submission" date="2019-08" db="EMBL/GenBank/DDBJ databases">
        <title>Genomes of Antarctic Bizionia species.</title>
        <authorList>
            <person name="Bowman J.P."/>
        </authorList>
    </citation>
    <scope>NUCLEOTIDE SEQUENCE [LARGE SCALE GENOMIC DNA]</scope>
    <source>
        <strain evidence="2 3">HFD</strain>
    </source>
</reference>
<dbReference type="AlphaFoldDB" id="A0A8H2LGQ2"/>
<dbReference type="GO" id="GO:0004222">
    <property type="term" value="F:metalloendopeptidase activity"/>
    <property type="evidence" value="ECO:0007669"/>
    <property type="project" value="TreeGrafter"/>
</dbReference>
<dbReference type="PANTHER" id="PTHR21666:SF270">
    <property type="entry name" value="MUREIN HYDROLASE ACTIVATOR ENVC"/>
    <property type="match status" value="1"/>
</dbReference>
<evidence type="ECO:0000259" key="1">
    <source>
        <dbReference type="Pfam" id="PF01551"/>
    </source>
</evidence>
<dbReference type="SUPFAM" id="SSF51261">
    <property type="entry name" value="Duplicated hybrid motif"/>
    <property type="match status" value="1"/>
</dbReference>
<organism evidence="2 3">
    <name type="scientific">Bizionia saleffrena</name>
    <dbReference type="NCBI Taxonomy" id="291189"/>
    <lineage>
        <taxon>Bacteria</taxon>
        <taxon>Pseudomonadati</taxon>
        <taxon>Bacteroidota</taxon>
        <taxon>Flavobacteriia</taxon>
        <taxon>Flavobacteriales</taxon>
        <taxon>Flavobacteriaceae</taxon>
        <taxon>Bizionia</taxon>
    </lineage>
</organism>
<keyword evidence="3" id="KW-1185">Reference proteome</keyword>
<dbReference type="PANTHER" id="PTHR21666">
    <property type="entry name" value="PEPTIDASE-RELATED"/>
    <property type="match status" value="1"/>
</dbReference>
<proteinExistence type="predicted"/>
<protein>
    <submittedName>
        <fullName evidence="2">Peptidoglycan DD-metalloendopeptidase family protein</fullName>
    </submittedName>
</protein>
<name>A0A8H2LGQ2_9FLAO</name>
<feature type="domain" description="M23ase beta-sheet core" evidence="1">
    <location>
        <begin position="97"/>
        <end position="195"/>
    </location>
</feature>
<dbReference type="InterPro" id="IPR011055">
    <property type="entry name" value="Dup_hybrid_motif"/>
</dbReference>
<dbReference type="Proteomes" id="UP000323324">
    <property type="component" value="Unassembled WGS sequence"/>
</dbReference>
<dbReference type="EMBL" id="VSKM01000001">
    <property type="protein sequence ID" value="TYB80182.1"/>
    <property type="molecule type" value="Genomic_DNA"/>
</dbReference>
<dbReference type="InterPro" id="IPR050570">
    <property type="entry name" value="Cell_wall_metabolism_enzyme"/>
</dbReference>
<dbReference type="RefSeq" id="WP_148368073.1">
    <property type="nucleotide sequence ID" value="NZ_VSKM01000001.1"/>
</dbReference>
<comment type="caution">
    <text evidence="2">The sequence shown here is derived from an EMBL/GenBank/DDBJ whole genome shotgun (WGS) entry which is preliminary data.</text>
</comment>
<dbReference type="Gene3D" id="2.70.70.10">
    <property type="entry name" value="Glucose Permease (Domain IIA)"/>
    <property type="match status" value="1"/>
</dbReference>
<evidence type="ECO:0000313" key="3">
    <source>
        <dbReference type="Proteomes" id="UP000323324"/>
    </source>
</evidence>
<accession>A0A8H2LGQ2</accession>